<feature type="domain" description="DUF1731" evidence="3">
    <location>
        <begin position="242"/>
        <end position="288"/>
    </location>
</feature>
<name>A0A7W7T715_9PSEU</name>
<accession>A0A7W7T715</accession>
<feature type="domain" description="NAD-dependent epimerase/dehydratase" evidence="2">
    <location>
        <begin position="3"/>
        <end position="209"/>
    </location>
</feature>
<gene>
    <name evidence="4" type="ORF">F4559_005122</name>
</gene>
<dbReference type="Pfam" id="PF01370">
    <property type="entry name" value="Epimerase"/>
    <property type="match status" value="1"/>
</dbReference>
<dbReference type="EMBL" id="JACHJS010000001">
    <property type="protein sequence ID" value="MBB4967763.1"/>
    <property type="molecule type" value="Genomic_DNA"/>
</dbReference>
<dbReference type="NCBIfam" id="TIGR01777">
    <property type="entry name" value="yfcH"/>
    <property type="match status" value="1"/>
</dbReference>
<protein>
    <recommendedName>
        <fullName evidence="6">TIGR01777 family protein</fullName>
    </recommendedName>
</protein>
<dbReference type="RefSeq" id="WP_184672726.1">
    <property type="nucleotide sequence ID" value="NZ_BAABAI010000032.1"/>
</dbReference>
<evidence type="ECO:0000313" key="5">
    <source>
        <dbReference type="Proteomes" id="UP000542674"/>
    </source>
</evidence>
<dbReference type="InterPro" id="IPR013549">
    <property type="entry name" value="DUF1731"/>
</dbReference>
<dbReference type="PANTHER" id="PTHR11092:SF0">
    <property type="entry name" value="EPIMERASE FAMILY PROTEIN SDR39U1"/>
    <property type="match status" value="1"/>
</dbReference>
<dbReference type="Pfam" id="PF08338">
    <property type="entry name" value="DUF1731"/>
    <property type="match status" value="1"/>
</dbReference>
<dbReference type="Gene3D" id="3.40.50.720">
    <property type="entry name" value="NAD(P)-binding Rossmann-like Domain"/>
    <property type="match status" value="1"/>
</dbReference>
<proteinExistence type="inferred from homology"/>
<dbReference type="InterPro" id="IPR001509">
    <property type="entry name" value="Epimerase_deHydtase"/>
</dbReference>
<evidence type="ECO:0000259" key="3">
    <source>
        <dbReference type="Pfam" id="PF08338"/>
    </source>
</evidence>
<dbReference type="InterPro" id="IPR036291">
    <property type="entry name" value="NAD(P)-bd_dom_sf"/>
</dbReference>
<dbReference type="AlphaFoldDB" id="A0A7W7T715"/>
<comment type="similarity">
    <text evidence="1">Belongs to the NAD(P)-dependent epimerase/dehydratase family. SDR39U1 subfamily.</text>
</comment>
<keyword evidence="5" id="KW-1185">Reference proteome</keyword>
<dbReference type="InterPro" id="IPR010099">
    <property type="entry name" value="SDR39U1"/>
</dbReference>
<evidence type="ECO:0000256" key="1">
    <source>
        <dbReference type="ARBA" id="ARBA00009353"/>
    </source>
</evidence>
<comment type="caution">
    <text evidence="4">The sequence shown here is derived from an EMBL/GenBank/DDBJ whole genome shotgun (WGS) entry which is preliminary data.</text>
</comment>
<evidence type="ECO:0000313" key="4">
    <source>
        <dbReference type="EMBL" id="MBB4967763.1"/>
    </source>
</evidence>
<organism evidence="4 5">
    <name type="scientific">Saccharothrix violaceirubra</name>
    <dbReference type="NCBI Taxonomy" id="413306"/>
    <lineage>
        <taxon>Bacteria</taxon>
        <taxon>Bacillati</taxon>
        <taxon>Actinomycetota</taxon>
        <taxon>Actinomycetes</taxon>
        <taxon>Pseudonocardiales</taxon>
        <taxon>Pseudonocardiaceae</taxon>
        <taxon>Saccharothrix</taxon>
    </lineage>
</organism>
<reference evidence="4 5" key="1">
    <citation type="submission" date="2020-08" db="EMBL/GenBank/DDBJ databases">
        <title>Sequencing the genomes of 1000 actinobacteria strains.</title>
        <authorList>
            <person name="Klenk H.-P."/>
        </authorList>
    </citation>
    <scope>NUCLEOTIDE SEQUENCE [LARGE SCALE GENOMIC DNA]</scope>
    <source>
        <strain evidence="4 5">DSM 45084</strain>
    </source>
</reference>
<dbReference type="PANTHER" id="PTHR11092">
    <property type="entry name" value="SUGAR NUCLEOTIDE EPIMERASE RELATED"/>
    <property type="match status" value="1"/>
</dbReference>
<evidence type="ECO:0000259" key="2">
    <source>
        <dbReference type="Pfam" id="PF01370"/>
    </source>
</evidence>
<dbReference type="Proteomes" id="UP000542674">
    <property type="component" value="Unassembled WGS sequence"/>
</dbReference>
<evidence type="ECO:0008006" key="6">
    <source>
        <dbReference type="Google" id="ProtNLM"/>
    </source>
</evidence>
<sequence>MRVVVAGSSGFIGTSLVAALRGAGHEVVRLVRRPAQAPDERTWDPPAGRLDVDALTGADAIVNLCGAGIADKRWDQARKQVLLDSRTVPTEVLAGAAVEHGVPLLVNSSAVGFYGDTGEEVVDETSPSGTGFLAELVRRWEAATEGPQRVVKLRTGLVLGESGGLFGKLRPLFSAGLGGKLGSGHQYMPWVSLDDVLAATVFAIEHPEISGPVNVTGPSPVTNSEFTRTVGHVLRRPTPWIVPGFALKLVLGEFAEEGVLIGQRAIPRALERAGFRFRHPSLGTAVAAAVGR</sequence>
<dbReference type="SUPFAM" id="SSF51735">
    <property type="entry name" value="NAD(P)-binding Rossmann-fold domains"/>
    <property type="match status" value="1"/>
</dbReference>